<keyword evidence="3" id="KW-1185">Reference proteome</keyword>
<dbReference type="InterPro" id="IPR050817">
    <property type="entry name" value="DjlA_DnaK_co-chaperone"/>
</dbReference>
<feature type="domain" description="J" evidence="1">
    <location>
        <begin position="14"/>
        <end position="83"/>
    </location>
</feature>
<name>A0A0W0GKF4_9CHLR</name>
<dbReference type="OrthoDB" id="9779889at2"/>
<evidence type="ECO:0000313" key="2">
    <source>
        <dbReference type="EMBL" id="KTB49036.1"/>
    </source>
</evidence>
<accession>A0A0W0GKF4</accession>
<dbReference type="Proteomes" id="UP000053947">
    <property type="component" value="Unassembled WGS sequence"/>
</dbReference>
<dbReference type="InterPro" id="IPR001623">
    <property type="entry name" value="DnaJ_domain"/>
</dbReference>
<protein>
    <submittedName>
        <fullName evidence="2">DnaJ domain</fullName>
    </submittedName>
</protein>
<dbReference type="SUPFAM" id="SSF46565">
    <property type="entry name" value="Chaperone J-domain"/>
    <property type="match status" value="1"/>
</dbReference>
<dbReference type="Pfam" id="PF00226">
    <property type="entry name" value="DnaJ"/>
    <property type="match status" value="1"/>
</dbReference>
<dbReference type="PROSITE" id="PS50076">
    <property type="entry name" value="DNAJ_2"/>
    <property type="match status" value="1"/>
</dbReference>
<evidence type="ECO:0000259" key="1">
    <source>
        <dbReference type="PROSITE" id="PS50076"/>
    </source>
</evidence>
<dbReference type="STRING" id="1217799.DEALK_18840"/>
<dbReference type="RefSeq" id="WP_058439938.1">
    <property type="nucleotide sequence ID" value="NZ_KQ758903.1"/>
</dbReference>
<dbReference type="InterPro" id="IPR036869">
    <property type="entry name" value="J_dom_sf"/>
</dbReference>
<reference evidence="2 3" key="1">
    <citation type="submission" date="2015-06" db="EMBL/GenBank/DDBJ databases">
        <title>Genome sequence of the organohalide-respiring Dehalogenimonas alkenigignens type strain (IP3-3T).</title>
        <authorList>
            <person name="Key T.A."/>
            <person name="Richmond D.P."/>
            <person name="Bowman K.S."/>
            <person name="Cho Y.-J."/>
            <person name="Chun J."/>
            <person name="da Costa M.S."/>
            <person name="Rainey F.A."/>
            <person name="Moe W.M."/>
        </authorList>
    </citation>
    <scope>NUCLEOTIDE SEQUENCE [LARGE SCALE GENOMIC DNA]</scope>
    <source>
        <strain evidence="2 3">IP3-3</strain>
    </source>
</reference>
<organism evidence="2 3">
    <name type="scientific">Dehalogenimonas alkenigignens</name>
    <dbReference type="NCBI Taxonomy" id="1217799"/>
    <lineage>
        <taxon>Bacteria</taxon>
        <taxon>Bacillati</taxon>
        <taxon>Chloroflexota</taxon>
        <taxon>Dehalococcoidia</taxon>
        <taxon>Dehalococcoidales</taxon>
        <taxon>Dehalococcoidaceae</taxon>
        <taxon>Dehalogenimonas</taxon>
    </lineage>
</organism>
<comment type="caution">
    <text evidence="2">The sequence shown here is derived from an EMBL/GenBank/DDBJ whole genome shotgun (WGS) entry which is preliminary data.</text>
</comment>
<evidence type="ECO:0000313" key="3">
    <source>
        <dbReference type="Proteomes" id="UP000053947"/>
    </source>
</evidence>
<sequence length="96" mass="11135">MKPTAAPSFEEITKARLLLNLGEAATLKEIKSAYRRLSHRLHPDKQGEAPAMARLNKAYETLMSYVEDYAYGFTEAEFFRRYPRAEHLDRFFEGGF</sequence>
<dbReference type="CDD" id="cd06257">
    <property type="entry name" value="DnaJ"/>
    <property type="match status" value="1"/>
</dbReference>
<dbReference type="PANTHER" id="PTHR24074">
    <property type="entry name" value="CO-CHAPERONE PROTEIN DJLA"/>
    <property type="match status" value="1"/>
</dbReference>
<gene>
    <name evidence="2" type="ORF">DEALK_18840</name>
</gene>
<dbReference type="AlphaFoldDB" id="A0A0W0GKF4"/>
<dbReference type="Gene3D" id="1.10.287.110">
    <property type="entry name" value="DnaJ domain"/>
    <property type="match status" value="1"/>
</dbReference>
<proteinExistence type="predicted"/>
<dbReference type="SMART" id="SM00271">
    <property type="entry name" value="DnaJ"/>
    <property type="match status" value="1"/>
</dbReference>
<dbReference type="EMBL" id="LFDV01000002">
    <property type="protein sequence ID" value="KTB49036.1"/>
    <property type="molecule type" value="Genomic_DNA"/>
</dbReference>